<dbReference type="EMBL" id="JADIML010000147">
    <property type="protein sequence ID" value="MBO8463333.1"/>
    <property type="molecule type" value="Genomic_DNA"/>
</dbReference>
<gene>
    <name evidence="2" type="ORF">IAC13_05310</name>
</gene>
<dbReference type="AlphaFoldDB" id="A0A9D9I1B3"/>
<evidence type="ECO:0000313" key="2">
    <source>
        <dbReference type="EMBL" id="MBO8463333.1"/>
    </source>
</evidence>
<keyword evidence="1" id="KW-0812">Transmembrane</keyword>
<evidence type="ECO:0000256" key="1">
    <source>
        <dbReference type="SAM" id="Phobius"/>
    </source>
</evidence>
<dbReference type="InterPro" id="IPR012902">
    <property type="entry name" value="N_methyl_site"/>
</dbReference>
<reference evidence="2" key="1">
    <citation type="submission" date="2020-10" db="EMBL/GenBank/DDBJ databases">
        <authorList>
            <person name="Gilroy R."/>
        </authorList>
    </citation>
    <scope>NUCLEOTIDE SEQUENCE</scope>
    <source>
        <strain evidence="2">E3-2379</strain>
    </source>
</reference>
<feature type="transmembrane region" description="Helical" evidence="1">
    <location>
        <begin position="12"/>
        <end position="31"/>
    </location>
</feature>
<proteinExistence type="predicted"/>
<dbReference type="Proteomes" id="UP000823618">
    <property type="component" value="Unassembled WGS sequence"/>
</dbReference>
<protein>
    <submittedName>
        <fullName evidence="2">Prepilin-type N-terminal cleavage/methylation domain-containing protein</fullName>
    </submittedName>
</protein>
<dbReference type="SUPFAM" id="SSF54523">
    <property type="entry name" value="Pili subunits"/>
    <property type="match status" value="1"/>
</dbReference>
<dbReference type="PROSITE" id="PS00409">
    <property type="entry name" value="PROKAR_NTER_METHYL"/>
    <property type="match status" value="1"/>
</dbReference>
<keyword evidence="1" id="KW-0472">Membrane</keyword>
<accession>A0A9D9I1B3</accession>
<evidence type="ECO:0000313" key="3">
    <source>
        <dbReference type="Proteomes" id="UP000823618"/>
    </source>
</evidence>
<dbReference type="InterPro" id="IPR045584">
    <property type="entry name" value="Pilin-like"/>
</dbReference>
<keyword evidence="1" id="KW-1133">Transmembrane helix</keyword>
<dbReference type="NCBIfam" id="TIGR02532">
    <property type="entry name" value="IV_pilin_GFxxxE"/>
    <property type="match status" value="1"/>
</dbReference>
<reference evidence="2" key="2">
    <citation type="journal article" date="2021" name="PeerJ">
        <title>Extensive microbial diversity within the chicken gut microbiome revealed by metagenomics and culture.</title>
        <authorList>
            <person name="Gilroy R."/>
            <person name="Ravi A."/>
            <person name="Getino M."/>
            <person name="Pursley I."/>
            <person name="Horton D.L."/>
            <person name="Alikhan N.F."/>
            <person name="Baker D."/>
            <person name="Gharbi K."/>
            <person name="Hall N."/>
            <person name="Watson M."/>
            <person name="Adriaenssens E.M."/>
            <person name="Foster-Nyarko E."/>
            <person name="Jarju S."/>
            <person name="Secka A."/>
            <person name="Antonio M."/>
            <person name="Oren A."/>
            <person name="Chaudhuri R.R."/>
            <person name="La Ragione R."/>
            <person name="Hildebrand F."/>
            <person name="Pallen M.J."/>
        </authorList>
    </citation>
    <scope>NUCLEOTIDE SEQUENCE</scope>
    <source>
        <strain evidence="2">E3-2379</strain>
    </source>
</reference>
<name>A0A9D9I1B3_9FIRM</name>
<comment type="caution">
    <text evidence="2">The sequence shown here is derived from an EMBL/GenBank/DDBJ whole genome shotgun (WGS) entry which is preliminary data.</text>
</comment>
<dbReference type="PANTHER" id="PTHR30093">
    <property type="entry name" value="GENERAL SECRETION PATHWAY PROTEIN G"/>
    <property type="match status" value="1"/>
</dbReference>
<dbReference type="Pfam" id="PF07963">
    <property type="entry name" value="N_methyl"/>
    <property type="match status" value="1"/>
</dbReference>
<dbReference type="Gene3D" id="3.30.700.10">
    <property type="entry name" value="Glycoprotein, Type 4 Pilin"/>
    <property type="match status" value="1"/>
</dbReference>
<organism evidence="2 3">
    <name type="scientific">Candidatus Scybalomonas excrementavium</name>
    <dbReference type="NCBI Taxonomy" id="2840943"/>
    <lineage>
        <taxon>Bacteria</taxon>
        <taxon>Bacillati</taxon>
        <taxon>Bacillota</taxon>
        <taxon>Clostridia</taxon>
        <taxon>Lachnospirales</taxon>
        <taxon>Lachnospiraceae</taxon>
        <taxon>Lachnospiraceae incertae sedis</taxon>
        <taxon>Candidatus Scybalomonas</taxon>
    </lineage>
</organism>
<sequence length="170" mass="19211">MKKNKGFTLIELIIVIAILAILIGLLAPQYVKYVEKSRKSTDVSNLEQLVKAIQVAISDPDYNISSGAYSIAIMPDYTRIFINTKDNNASSVENSKKVVEALKEYTGYTFTNNANSEYICKELTLKSNRWETQMYGNIFPMIIAYLEVKKDSTITITYDPSSVRDLISEK</sequence>